<organism evidence="2 3">
    <name type="scientific">Parapusillimonas granuli</name>
    <dbReference type="NCBI Taxonomy" id="380911"/>
    <lineage>
        <taxon>Bacteria</taxon>
        <taxon>Pseudomonadati</taxon>
        <taxon>Pseudomonadota</taxon>
        <taxon>Betaproteobacteria</taxon>
        <taxon>Burkholderiales</taxon>
        <taxon>Alcaligenaceae</taxon>
        <taxon>Parapusillimonas</taxon>
    </lineage>
</organism>
<dbReference type="Gene3D" id="1.10.10.10">
    <property type="entry name" value="Winged helix-like DNA-binding domain superfamily/Winged helix DNA-binding domain"/>
    <property type="match status" value="1"/>
</dbReference>
<dbReference type="InterPro" id="IPR036388">
    <property type="entry name" value="WH-like_DNA-bd_sf"/>
</dbReference>
<sequence length="302" mass="33935">MGHALYFPTCRVAKYGRRPGAAGPFRGVARQRRHHRASDLIGSKSLDLQEKLSRLGISGNLFTVYLSAINMGAATVACLAQRTGLARTTTYDAVARLEEEGLVEFQGSGRKRMVVARDPSVLMEYVAARRQMVTDMLPQLRSMYNHVKGKPQIRFYEGLEGMRTALWDSLRDDSLTLRATFSMYEIEGMPGLDEIERYRQARVERKIFMRVIRSRSRDTRAIWPSSAEDMREVRFTPPALTLAMTTLIYGNTVALMSSKRENYGLIIESEEYAAHQGMLFEAVWMASEPAPPAASQPSADAP</sequence>
<dbReference type="AlphaFoldDB" id="A0A853FWX6"/>
<reference evidence="2 3" key="1">
    <citation type="submission" date="2020-07" db="EMBL/GenBank/DDBJ databases">
        <title>Taxonomic revisions and descriptions of new bacterial species based on genomic comparisons in the high-G+C-content subgroup of the family Alcaligenaceae.</title>
        <authorList>
            <person name="Szabo A."/>
            <person name="Felfoldi T."/>
        </authorList>
    </citation>
    <scope>NUCLEOTIDE SEQUENCE [LARGE SCALE GENOMIC DNA]</scope>
    <source>
        <strain evidence="2 3">LMG 24012</strain>
    </source>
</reference>
<dbReference type="PANTHER" id="PTHR34293:SF1">
    <property type="entry name" value="HTH-TYPE TRANSCRIPTIONAL REGULATOR TRMBL2"/>
    <property type="match status" value="1"/>
</dbReference>
<evidence type="ECO:0000313" key="2">
    <source>
        <dbReference type="EMBL" id="NYT49093.1"/>
    </source>
</evidence>
<dbReference type="InterPro" id="IPR036390">
    <property type="entry name" value="WH_DNA-bd_sf"/>
</dbReference>
<dbReference type="InterPro" id="IPR051797">
    <property type="entry name" value="TrmB-like"/>
</dbReference>
<evidence type="ECO:0000259" key="1">
    <source>
        <dbReference type="Pfam" id="PF01978"/>
    </source>
</evidence>
<gene>
    <name evidence="2" type="ORF">H0A72_07180</name>
</gene>
<dbReference type="EMBL" id="JACCEM010000003">
    <property type="protein sequence ID" value="NYT49093.1"/>
    <property type="molecule type" value="Genomic_DNA"/>
</dbReference>
<comment type="caution">
    <text evidence="2">The sequence shown here is derived from an EMBL/GenBank/DDBJ whole genome shotgun (WGS) entry which is preliminary data.</text>
</comment>
<dbReference type="CDD" id="cd00090">
    <property type="entry name" value="HTH_ARSR"/>
    <property type="match status" value="1"/>
</dbReference>
<proteinExistence type="predicted"/>
<keyword evidence="3" id="KW-1185">Reference proteome</keyword>
<dbReference type="Proteomes" id="UP000559809">
    <property type="component" value="Unassembled WGS sequence"/>
</dbReference>
<evidence type="ECO:0000313" key="3">
    <source>
        <dbReference type="Proteomes" id="UP000559809"/>
    </source>
</evidence>
<dbReference type="Pfam" id="PF01978">
    <property type="entry name" value="TrmB"/>
    <property type="match status" value="1"/>
</dbReference>
<feature type="domain" description="Transcription regulator TrmB N-terminal" evidence="1">
    <location>
        <begin position="52"/>
        <end position="117"/>
    </location>
</feature>
<protein>
    <submittedName>
        <fullName evidence="2">Helix-turn-helix domain-containing protein</fullName>
    </submittedName>
</protein>
<dbReference type="SUPFAM" id="SSF46785">
    <property type="entry name" value="Winged helix' DNA-binding domain"/>
    <property type="match status" value="1"/>
</dbReference>
<dbReference type="GO" id="GO:0006355">
    <property type="term" value="P:regulation of DNA-templated transcription"/>
    <property type="evidence" value="ECO:0007669"/>
    <property type="project" value="UniProtKB-ARBA"/>
</dbReference>
<dbReference type="InterPro" id="IPR011991">
    <property type="entry name" value="ArsR-like_HTH"/>
</dbReference>
<dbReference type="InterPro" id="IPR002831">
    <property type="entry name" value="Tscrpt_reg_TrmB_N"/>
</dbReference>
<dbReference type="PANTHER" id="PTHR34293">
    <property type="entry name" value="HTH-TYPE TRANSCRIPTIONAL REGULATOR TRMBL2"/>
    <property type="match status" value="1"/>
</dbReference>
<accession>A0A853FWX6</accession>
<name>A0A853FWX6_9BURK</name>